<organism evidence="1 2">
    <name type="scientific">Desulfovibrio piger</name>
    <dbReference type="NCBI Taxonomy" id="901"/>
    <lineage>
        <taxon>Bacteria</taxon>
        <taxon>Pseudomonadati</taxon>
        <taxon>Thermodesulfobacteriota</taxon>
        <taxon>Desulfovibrionia</taxon>
        <taxon>Desulfovibrionales</taxon>
        <taxon>Desulfovibrionaceae</taxon>
        <taxon>Desulfovibrio</taxon>
    </lineage>
</organism>
<evidence type="ECO:0000313" key="2">
    <source>
        <dbReference type="Proteomes" id="UP000186323"/>
    </source>
</evidence>
<dbReference type="Proteomes" id="UP000186323">
    <property type="component" value="Chromosome I"/>
</dbReference>
<sequence>MMQPEELSAYKESVLQDIAQAQRVGADENAITALISQYPLDQALAARLARCYGPKGLENFNLDGIDVAALPSQQKHVKEPDQSVLQQVWEEHVALVMDQVCRMSPEYLDLERETRLDILLLEQARAGNNLQAMLGLEILHVAEDLNLAMQEAEAAEAGHAAGQPGACKMAAFARKIIHSLERQRESLEQAAELLPLVCDAQAYAAAAQTYARNKKDKDGLPEDGFRQTMQAQRQSLEAAARDCTTPCLGDLFTARHRNLATAEEIYIRMQRQALNGLSSVTRAEALADSLFPWLAATLEDIMGNELHAGLKDTAAARLDGIRQLLADMEAEELQ</sequence>
<accession>A0A1K1LE06</accession>
<evidence type="ECO:0000313" key="1">
    <source>
        <dbReference type="EMBL" id="SFV72922.1"/>
    </source>
</evidence>
<proteinExistence type="predicted"/>
<gene>
    <name evidence="1" type="ORF">DESPIGER_1059</name>
</gene>
<dbReference type="AlphaFoldDB" id="A0A1K1LE06"/>
<dbReference type="OrthoDB" id="9888032at2"/>
<name>A0A1K1LE06_9BACT</name>
<protein>
    <submittedName>
        <fullName evidence="1">Uncharacterized protein</fullName>
    </submittedName>
</protein>
<keyword evidence="2" id="KW-1185">Reference proteome</keyword>
<dbReference type="RefSeq" id="WP_072334005.1">
    <property type="nucleotide sequence ID" value="NZ_CALJDE010000075.1"/>
</dbReference>
<reference evidence="2" key="1">
    <citation type="submission" date="2016-10" db="EMBL/GenBank/DDBJ databases">
        <authorList>
            <person name="Wegmann U."/>
        </authorList>
    </citation>
    <scope>NUCLEOTIDE SEQUENCE [LARGE SCALE GENOMIC DNA]</scope>
</reference>
<dbReference type="KEGG" id="dpg:DESPIGER_1059"/>
<dbReference type="EMBL" id="LT630450">
    <property type="protein sequence ID" value="SFV72922.1"/>
    <property type="molecule type" value="Genomic_DNA"/>
</dbReference>